<name>A0ACC7NLD3_9BURK</name>
<sequence>MDNRVEFLNIRQLAGIMKRVGSNDRDDKDRYKRWFAPLIAHAVKDFGAGRTEVLASSLDDLALDHPNFSEIIGWIEAELAFGGAAGHGLDFQRILLVGPAGSGKTTFCLELAKVLGLPAEVVAMNQRQTGAMLGGSDTHWGNTQPGAVFKLMAHSTVINPILVLDEIDKAMASHYNGQDPLSSLYTLLERCTAERCADASFPEVRINAAHINWIATANDITDLSAPLRSRFNVFEIRPLHEAEMAMLVGRMYGRLLDEHPAVRTRIAPVLPDAVVGVLVAGLESGRDVDRLLRMMVGRALHTGGQITPAMIPAMKQERASVRMGFV</sequence>
<organism evidence="1 2">
    <name type="scientific">Paraburkholderia rhynchosiae</name>
    <dbReference type="NCBI Taxonomy" id="487049"/>
    <lineage>
        <taxon>Bacteria</taxon>
        <taxon>Pseudomonadati</taxon>
        <taxon>Pseudomonadota</taxon>
        <taxon>Betaproteobacteria</taxon>
        <taxon>Burkholderiales</taxon>
        <taxon>Burkholderiaceae</taxon>
        <taxon>Paraburkholderia</taxon>
    </lineage>
</organism>
<accession>A0ACC7NLD3</accession>
<proteinExistence type="predicted"/>
<protein>
    <submittedName>
        <fullName evidence="1">AAA family ATPase</fullName>
    </submittedName>
</protein>
<dbReference type="Proteomes" id="UP001629235">
    <property type="component" value="Unassembled WGS sequence"/>
</dbReference>
<keyword evidence="2" id="KW-1185">Reference proteome</keyword>
<comment type="caution">
    <text evidence="1">The sequence shown here is derived from an EMBL/GenBank/DDBJ whole genome shotgun (WGS) entry which is preliminary data.</text>
</comment>
<evidence type="ECO:0000313" key="1">
    <source>
        <dbReference type="EMBL" id="MFM0108372.1"/>
    </source>
</evidence>
<evidence type="ECO:0000313" key="2">
    <source>
        <dbReference type="Proteomes" id="UP001629235"/>
    </source>
</evidence>
<reference evidence="1 2" key="1">
    <citation type="journal article" date="2024" name="Chem. Sci.">
        <title>Discovery of megapolipeptins by genome mining of a Burkholderiales bacteria collection.</title>
        <authorList>
            <person name="Paulo B.S."/>
            <person name="Recchia M.J.J."/>
            <person name="Lee S."/>
            <person name="Fergusson C.H."/>
            <person name="Romanowski S.B."/>
            <person name="Hernandez A."/>
            <person name="Krull N."/>
            <person name="Liu D.Y."/>
            <person name="Cavanagh H."/>
            <person name="Bos A."/>
            <person name="Gray C.A."/>
            <person name="Murphy B.T."/>
            <person name="Linington R.G."/>
            <person name="Eustaquio A.S."/>
        </authorList>
    </citation>
    <scope>NUCLEOTIDE SEQUENCE [LARGE SCALE GENOMIC DNA]</scope>
    <source>
        <strain evidence="1 2">RL18-126-BIB-B</strain>
    </source>
</reference>
<dbReference type="EMBL" id="JAQQDW010000114">
    <property type="protein sequence ID" value="MFM0108372.1"/>
    <property type="molecule type" value="Genomic_DNA"/>
</dbReference>
<gene>
    <name evidence="1" type="ORF">PQR01_34315</name>
</gene>